<evidence type="ECO:0000313" key="11">
    <source>
        <dbReference type="Proteomes" id="UP000253517"/>
    </source>
</evidence>
<dbReference type="InterPro" id="IPR011708">
    <property type="entry name" value="DNA_pol3_alpha_NTPase_dom"/>
</dbReference>
<dbReference type="Gene3D" id="1.10.10.1600">
    <property type="entry name" value="Bacterial DNA polymerase III alpha subunit, thumb domain"/>
    <property type="match status" value="1"/>
</dbReference>
<evidence type="ECO:0000256" key="1">
    <source>
        <dbReference type="ARBA" id="ARBA00012417"/>
    </source>
</evidence>
<dbReference type="Proteomes" id="UP000253517">
    <property type="component" value="Unassembled WGS sequence"/>
</dbReference>
<dbReference type="GO" id="GO:0008408">
    <property type="term" value="F:3'-5' exonuclease activity"/>
    <property type="evidence" value="ECO:0007669"/>
    <property type="project" value="InterPro"/>
</dbReference>
<dbReference type="Gene3D" id="3.30.420.10">
    <property type="entry name" value="Ribonuclease H-like superfamily/Ribonuclease H"/>
    <property type="match status" value="1"/>
</dbReference>
<dbReference type="InterPro" id="IPR004805">
    <property type="entry name" value="DnaE2/DnaE/PolC"/>
</dbReference>
<keyword evidence="11" id="KW-1185">Reference proteome</keyword>
<dbReference type="SMART" id="SM00479">
    <property type="entry name" value="EXOIII"/>
    <property type="match status" value="1"/>
</dbReference>
<dbReference type="SUPFAM" id="SSF160975">
    <property type="entry name" value="AF1531-like"/>
    <property type="match status" value="1"/>
</dbReference>
<dbReference type="Pfam" id="PF14579">
    <property type="entry name" value="HHH_6"/>
    <property type="match status" value="1"/>
</dbReference>
<dbReference type="InterPro" id="IPR029460">
    <property type="entry name" value="DNAPol_HHH"/>
</dbReference>
<comment type="catalytic activity">
    <reaction evidence="7">
        <text>DNA(n) + a 2'-deoxyribonucleoside 5'-triphosphate = DNA(n+1) + diphosphate</text>
        <dbReference type="Rhea" id="RHEA:22508"/>
        <dbReference type="Rhea" id="RHEA-COMP:17339"/>
        <dbReference type="Rhea" id="RHEA-COMP:17340"/>
        <dbReference type="ChEBI" id="CHEBI:33019"/>
        <dbReference type="ChEBI" id="CHEBI:61560"/>
        <dbReference type="ChEBI" id="CHEBI:173112"/>
        <dbReference type="EC" id="2.7.7.7"/>
    </reaction>
</comment>
<proteinExistence type="predicted"/>
<dbReference type="InterPro" id="IPR012337">
    <property type="entry name" value="RNaseH-like_sf"/>
</dbReference>
<accession>A0A369ACB2</accession>
<keyword evidence="4" id="KW-0548">Nucleotidyltransferase</keyword>
<dbReference type="InterPro" id="IPR013520">
    <property type="entry name" value="Ribonucl_H"/>
</dbReference>
<evidence type="ECO:0000256" key="7">
    <source>
        <dbReference type="ARBA" id="ARBA00049244"/>
    </source>
</evidence>
<dbReference type="InterPro" id="IPR036397">
    <property type="entry name" value="RNaseH_sf"/>
</dbReference>
<evidence type="ECO:0000256" key="2">
    <source>
        <dbReference type="ARBA" id="ARBA00019114"/>
    </source>
</evidence>
<evidence type="ECO:0000259" key="8">
    <source>
        <dbReference type="SMART" id="SM00479"/>
    </source>
</evidence>
<dbReference type="Gene3D" id="3.20.20.140">
    <property type="entry name" value="Metal-dependent hydrolases"/>
    <property type="match status" value="1"/>
</dbReference>
<gene>
    <name evidence="10" type="ORF">DES35_101334</name>
</gene>
<evidence type="ECO:0000256" key="5">
    <source>
        <dbReference type="ARBA" id="ARBA00022705"/>
    </source>
</evidence>
<dbReference type="InterPro" id="IPR003141">
    <property type="entry name" value="Pol/His_phosphatase_N"/>
</dbReference>
<dbReference type="GO" id="GO:0003887">
    <property type="term" value="F:DNA-directed DNA polymerase activity"/>
    <property type="evidence" value="ECO:0007669"/>
    <property type="project" value="UniProtKB-KW"/>
</dbReference>
<dbReference type="Pfam" id="PF02811">
    <property type="entry name" value="PHP"/>
    <property type="match status" value="1"/>
</dbReference>
<dbReference type="PANTHER" id="PTHR32294:SF0">
    <property type="entry name" value="DNA POLYMERASE III SUBUNIT ALPHA"/>
    <property type="match status" value="1"/>
</dbReference>
<dbReference type="GO" id="GO:0003676">
    <property type="term" value="F:nucleic acid binding"/>
    <property type="evidence" value="ECO:0007669"/>
    <property type="project" value="InterPro"/>
</dbReference>
<dbReference type="CDD" id="cd06127">
    <property type="entry name" value="DEDDh"/>
    <property type="match status" value="1"/>
</dbReference>
<dbReference type="InterPro" id="IPR004013">
    <property type="entry name" value="PHP_dom"/>
</dbReference>
<dbReference type="NCBIfam" id="TIGR00594">
    <property type="entry name" value="polc"/>
    <property type="match status" value="1"/>
</dbReference>
<evidence type="ECO:0000256" key="4">
    <source>
        <dbReference type="ARBA" id="ARBA00022695"/>
    </source>
</evidence>
<feature type="domain" description="Polymerase/histidinol phosphatase N-terminal" evidence="9">
    <location>
        <begin position="257"/>
        <end position="332"/>
    </location>
</feature>
<dbReference type="GO" id="GO:0006260">
    <property type="term" value="P:DNA replication"/>
    <property type="evidence" value="ECO:0007669"/>
    <property type="project" value="UniProtKB-KW"/>
</dbReference>
<dbReference type="Pfam" id="PF07733">
    <property type="entry name" value="DNA_pol3_alpha"/>
    <property type="match status" value="1"/>
</dbReference>
<comment type="caution">
    <text evidence="10">The sequence shown here is derived from an EMBL/GenBank/DDBJ whole genome shotgun (WGS) entry which is preliminary data.</text>
</comment>
<evidence type="ECO:0000256" key="3">
    <source>
        <dbReference type="ARBA" id="ARBA00022679"/>
    </source>
</evidence>
<keyword evidence="5" id="KW-0235">DNA replication</keyword>
<keyword evidence="6" id="KW-0239">DNA-directed DNA polymerase</keyword>
<dbReference type="RefSeq" id="WP_114365612.1">
    <property type="nucleotide sequence ID" value="NZ_BHZF01000001.1"/>
</dbReference>
<dbReference type="PANTHER" id="PTHR32294">
    <property type="entry name" value="DNA POLYMERASE III SUBUNIT ALPHA"/>
    <property type="match status" value="1"/>
</dbReference>
<evidence type="ECO:0000313" key="10">
    <source>
        <dbReference type="EMBL" id="RCX05054.1"/>
    </source>
</evidence>
<reference evidence="10 11" key="1">
    <citation type="submission" date="2018-07" db="EMBL/GenBank/DDBJ databases">
        <title>Genomic Encyclopedia of Type Strains, Phase IV (KMG-IV): sequencing the most valuable type-strain genomes for metagenomic binning, comparative biology and taxonomic classification.</title>
        <authorList>
            <person name="Goeker M."/>
        </authorList>
    </citation>
    <scope>NUCLEOTIDE SEQUENCE [LARGE SCALE GENOMIC DNA]</scope>
    <source>
        <strain evidence="10 11">DSM 21410</strain>
    </source>
</reference>
<dbReference type="InterPro" id="IPR040982">
    <property type="entry name" value="DNA_pol3_finger"/>
</dbReference>
<dbReference type="Gene3D" id="1.10.150.870">
    <property type="match status" value="1"/>
</dbReference>
<evidence type="ECO:0000256" key="6">
    <source>
        <dbReference type="ARBA" id="ARBA00022932"/>
    </source>
</evidence>
<protein>
    <recommendedName>
        <fullName evidence="2">DNA polymerase III subunit alpha</fullName>
        <ecNumber evidence="1">2.7.7.7</ecNumber>
    </recommendedName>
</protein>
<keyword evidence="3" id="KW-0808">Transferase</keyword>
<evidence type="ECO:0000259" key="9">
    <source>
        <dbReference type="SMART" id="SM00481"/>
    </source>
</evidence>
<feature type="domain" description="Exonuclease" evidence="8">
    <location>
        <begin position="1"/>
        <end position="193"/>
    </location>
</feature>
<dbReference type="Pfam" id="PF17657">
    <property type="entry name" value="DNA_pol3_finger"/>
    <property type="match status" value="1"/>
</dbReference>
<dbReference type="Pfam" id="PF00929">
    <property type="entry name" value="RNase_T"/>
    <property type="match status" value="1"/>
</dbReference>
<organism evidence="10 11">
    <name type="scientific">Schleiferia thermophila</name>
    <dbReference type="NCBI Taxonomy" id="884107"/>
    <lineage>
        <taxon>Bacteria</taxon>
        <taxon>Pseudomonadati</taxon>
        <taxon>Bacteroidota</taxon>
        <taxon>Flavobacteriia</taxon>
        <taxon>Flavobacteriales</taxon>
        <taxon>Schleiferiaceae</taxon>
        <taxon>Schleiferia</taxon>
    </lineage>
</organism>
<dbReference type="SUPFAM" id="SSF53098">
    <property type="entry name" value="Ribonuclease H-like"/>
    <property type="match status" value="1"/>
</dbReference>
<dbReference type="InterPro" id="IPR041931">
    <property type="entry name" value="DNA_pol3_alpha_thumb_dom"/>
</dbReference>
<sequence length="1442" mass="163449">MFLIFDTETTGLPKDYKAPVTNSDNWPRMVQIAWQLHDDFGALVEHKSYIVKPDNWEVPYEAENVHGISTEYAYQAGEPVQKVLNRFLEVLQKATVLAGHNLQFDINIIASELYRYGYDFSSLLHFYRLDTCDELTARITCLPGGKGGKFKFPNLTELYSHLFQETFEEAHNATADVEATARVFFELIRRNHFTEEQLKKPQGYLDLFRQKNPTPISLWGIRHINLKDASKKLKQPTDNQNPNYQQTVAKSNLTGFFHLYNKTRFSVLSSTIEIDELVNKTAEFNLPAVGIADNGNMMAAFEFMSKIKEINASRKQDHQIKGLVGCELQLVNDIYKKTHQERTSSIVLFAKNKSGYSNLSKIVSIANTDGFYYTPRVDRNLIQQYKEDLIALSGPITGEIPALILSQGKTAAEEALLWWREQFGDDFYLQLNRHGLPEEDHVNRVLIELAHSYGIKIVAANNNFYLNPDEHELLDALICIRDGNLVSDPIGKGRGNRFGYTERAYYYRSPDEMYALYSDIPEAISNLAEILEKIENYDLKRDVVLPKFEIPEEFKDPRDEIDGGKRGENKYLRHLTYEGAGKRYPEITDIIRERLDFELETIEKTGYPGYFLIVADFCKAARDMGVVVGPGRGSAAGSAVAYCIGITNVDPIKYNLLFERFLNPERVSLPDIDTDFDDEGRNKVIQYVMDKYGANQVAQIITYGTMAARSSVRDCGRVLGLTPAEVNQLSKKVPSNLSLSELFRLDDKDLRERIKSNEFQSALELRNIYKKNQSTEAKVLRLAEKMEGALRNTGIHACGIIITPVDVRDLVPVARAKDSEMWCTQFDNSIVESAGLLKMDFLGLKTLTIIKDACEIIKKRHGISINPDDIPLNDPETYEKIFKTGNTKGVFQLESPGMQKYLRQLMPTTFEDIIAMVALYRPGPMEYIPDFIDRKHGRKPIVYDLPEMEEYLAETYGITVYQEQVMLLSQKLAGFTKGEADVLRKAMGKKQKAVLDKMKPKFIDQASAKGFPVEKLQKIWTDWEAFASYAFNKSHATCYAVLSVQTAYLKAHYTAEFLASTITHYQNDIKNISFYMEDARANRIPVLGPSVNESDMKFSVSKAGAIRFGLAGMKGVGENAALNIIEEREKNGPFKSVFDFVERVDQKVVNKRVMEALALGGALDDFSECHRATYFCESEGKTFLETLIKYGQSYKNAMSTAQMTLFGDLLSDSFQTPSVPSAEPWNTLHTLQLEAEVNGLYLSGHPLDDYDTEIQSFANVSMADLANLDELTNQEVNAIGIVTAFYIDTERNGERTCRFDLMDRSGTHTFRLRSRHYLNFGHFIQESNVLFISGTVRPPFIKKDGTPGKAYLEINSILPAVELAAKAGRMTIKIPCNQLDTNLIYQLKSILTSHPGTHLVRVVLEDEYNEISVPGISRLKVKVDRQLIYELQQLPVITTLLK</sequence>
<dbReference type="EC" id="2.7.7.7" evidence="1"/>
<name>A0A369ACB2_9FLAO</name>
<dbReference type="SMART" id="SM00481">
    <property type="entry name" value="POLIIIAc"/>
    <property type="match status" value="1"/>
</dbReference>
<dbReference type="NCBIfam" id="NF004226">
    <property type="entry name" value="PRK05673.1"/>
    <property type="match status" value="1"/>
</dbReference>
<dbReference type="EMBL" id="QPJS01000001">
    <property type="protein sequence ID" value="RCX05054.1"/>
    <property type="molecule type" value="Genomic_DNA"/>
</dbReference>